<reference evidence="1" key="1">
    <citation type="submission" date="2021-02" db="EMBL/GenBank/DDBJ databases">
        <authorList>
            <person name="Nowell W R."/>
        </authorList>
    </citation>
    <scope>NUCLEOTIDE SEQUENCE</scope>
</reference>
<dbReference type="SUPFAM" id="SSF50998">
    <property type="entry name" value="Quinoprotein alcohol dehydrogenase-like"/>
    <property type="match status" value="1"/>
</dbReference>
<comment type="caution">
    <text evidence="1">The sequence shown here is derived from an EMBL/GenBank/DDBJ whole genome shotgun (WGS) entry which is preliminary data.</text>
</comment>
<proteinExistence type="predicted"/>
<organism evidence="1 2">
    <name type="scientific">Rotaria sordida</name>
    <dbReference type="NCBI Taxonomy" id="392033"/>
    <lineage>
        <taxon>Eukaryota</taxon>
        <taxon>Metazoa</taxon>
        <taxon>Spiralia</taxon>
        <taxon>Gnathifera</taxon>
        <taxon>Rotifera</taxon>
        <taxon>Eurotatoria</taxon>
        <taxon>Bdelloidea</taxon>
        <taxon>Philodinida</taxon>
        <taxon>Philodinidae</taxon>
        <taxon>Rotaria</taxon>
    </lineage>
</organism>
<evidence type="ECO:0000313" key="2">
    <source>
        <dbReference type="Proteomes" id="UP000663889"/>
    </source>
</evidence>
<protein>
    <submittedName>
        <fullName evidence="1">Uncharacterized protein</fullName>
    </submittedName>
</protein>
<evidence type="ECO:0000313" key="1">
    <source>
        <dbReference type="EMBL" id="CAF1186413.1"/>
    </source>
</evidence>
<name>A0A814VAK8_9BILA</name>
<sequence length="417" mass="46660">MGNACNTRRMIPSIPTNYSGKPWQQILYNTTIQGIGTATTGDLYLFLSDNRTHAANYLLSVTSNGTIRWKLYLDPIAQMINKAVSNIVSTNNGQVFFISSWANDSSYSAKVCRLSMIQTANPLQECVENALLYSKFNNPLAINDVAIYLFTTIGDQSPTVINTTSLELVWIDRQSIGAANDSDYNSDGTGIYWIGNDDHFRKVDGRDKKLLDENMNSGGSRHYAFDRFQAFIVRPWLNITETTKTLVVSAWNVLPSVGFNLIWQWTDSRTNSTRCTQPVIDDHTGVTYIGVLPYLNAININGKLQWQARITSDEEIDRFNLVSNCLILNTETKIIYALVSSSSTDQQERLSNLFIARIRADTGTVLTRINVDVPLKSSILAQCPILIDNDMLYLAWFVSTDSDTTQLSINGYPQSSS</sequence>
<gene>
    <name evidence="1" type="ORF">SEV965_LOCUS20342</name>
</gene>
<dbReference type="EMBL" id="CAJNOU010001316">
    <property type="protein sequence ID" value="CAF1186413.1"/>
    <property type="molecule type" value="Genomic_DNA"/>
</dbReference>
<dbReference type="InterPro" id="IPR011047">
    <property type="entry name" value="Quinoprotein_ADH-like_sf"/>
</dbReference>
<accession>A0A814VAK8</accession>
<dbReference type="Proteomes" id="UP000663889">
    <property type="component" value="Unassembled WGS sequence"/>
</dbReference>
<dbReference type="AlphaFoldDB" id="A0A814VAK8"/>